<evidence type="ECO:0000256" key="1">
    <source>
        <dbReference type="ARBA" id="ARBA00004651"/>
    </source>
</evidence>
<name>A0A9D1FAZ2_9FIRM</name>
<gene>
    <name evidence="7" type="ORF">IAA83_08640</name>
</gene>
<feature type="transmembrane region" description="Helical" evidence="6">
    <location>
        <begin position="316"/>
        <end position="334"/>
    </location>
</feature>
<feature type="transmembrane region" description="Helical" evidence="6">
    <location>
        <begin position="108"/>
        <end position="133"/>
    </location>
</feature>
<evidence type="ECO:0000256" key="3">
    <source>
        <dbReference type="ARBA" id="ARBA00022692"/>
    </source>
</evidence>
<dbReference type="GO" id="GO:0022857">
    <property type="term" value="F:transmembrane transporter activity"/>
    <property type="evidence" value="ECO:0007669"/>
    <property type="project" value="InterPro"/>
</dbReference>
<reference evidence="7" key="2">
    <citation type="journal article" date="2021" name="PeerJ">
        <title>Extensive microbial diversity within the chicken gut microbiome revealed by metagenomics and culture.</title>
        <authorList>
            <person name="Gilroy R."/>
            <person name="Ravi A."/>
            <person name="Getino M."/>
            <person name="Pursley I."/>
            <person name="Horton D.L."/>
            <person name="Alikhan N.F."/>
            <person name="Baker D."/>
            <person name="Gharbi K."/>
            <person name="Hall N."/>
            <person name="Watson M."/>
            <person name="Adriaenssens E.M."/>
            <person name="Foster-Nyarko E."/>
            <person name="Jarju S."/>
            <person name="Secka A."/>
            <person name="Antonio M."/>
            <person name="Oren A."/>
            <person name="Chaudhuri R.R."/>
            <person name="La Ragione R."/>
            <person name="Hildebrand F."/>
            <person name="Pallen M.J."/>
        </authorList>
    </citation>
    <scope>NUCLEOTIDE SEQUENCE</scope>
    <source>
        <strain evidence="7">ChiBcec16-1751</strain>
    </source>
</reference>
<comment type="caution">
    <text evidence="7">The sequence shown here is derived from an EMBL/GenBank/DDBJ whole genome shotgun (WGS) entry which is preliminary data.</text>
</comment>
<feature type="transmembrane region" description="Helical" evidence="6">
    <location>
        <begin position="7"/>
        <end position="33"/>
    </location>
</feature>
<evidence type="ECO:0000256" key="4">
    <source>
        <dbReference type="ARBA" id="ARBA00022989"/>
    </source>
</evidence>
<feature type="transmembrane region" description="Helical" evidence="6">
    <location>
        <begin position="86"/>
        <end position="102"/>
    </location>
</feature>
<feature type="transmembrane region" description="Helical" evidence="6">
    <location>
        <begin position="184"/>
        <end position="204"/>
    </location>
</feature>
<sequence>MKHTNRIVNLLVPIVSVLLSFVIGCIIMAALGANPATALQSLWIGAFGTMRNVGTTLSRATPLIFTALCACFAYRCGVFNLGGEGQFLMGAIVSCVISTQLGITGLPAILLCLIAGALAGGIWALIAGVLRVFRGQNEMIISIMLNYVATLFMGVIYTSWLRDGSVPQTVAVPDETQLSRLGDLRATTAFILALVVGLLVYYFLFHTSKGFQLRAVGLNMTAAQFNGFAVKKFILMSFIVSGAIAGLGGSADLLGTQFRLINGYGSGYGFDGVAMALIAQLHPIAAIVVAIFFAALRVGSTTMQAATGVPTSVSDIIQALVIVFTVAGLAMVKLPQFRAVIDRMATKSVQKKEAV</sequence>
<feature type="transmembrane region" description="Helical" evidence="6">
    <location>
        <begin position="234"/>
        <end position="254"/>
    </location>
</feature>
<keyword evidence="5 6" id="KW-0472">Membrane</keyword>
<feature type="transmembrane region" description="Helical" evidence="6">
    <location>
        <begin position="274"/>
        <end position="296"/>
    </location>
</feature>
<dbReference type="GO" id="GO:0005886">
    <property type="term" value="C:plasma membrane"/>
    <property type="evidence" value="ECO:0007669"/>
    <property type="project" value="UniProtKB-SubCell"/>
</dbReference>
<feature type="transmembrane region" description="Helical" evidence="6">
    <location>
        <begin position="53"/>
        <end position="74"/>
    </location>
</feature>
<dbReference type="PANTHER" id="PTHR47089">
    <property type="entry name" value="ABC TRANSPORTER, PERMEASE PROTEIN"/>
    <property type="match status" value="1"/>
</dbReference>
<accession>A0A9D1FAZ2</accession>
<dbReference type="AlphaFoldDB" id="A0A9D1FAZ2"/>
<keyword evidence="2" id="KW-1003">Cell membrane</keyword>
<evidence type="ECO:0000313" key="7">
    <source>
        <dbReference type="EMBL" id="HIS65419.1"/>
    </source>
</evidence>
<evidence type="ECO:0000256" key="2">
    <source>
        <dbReference type="ARBA" id="ARBA00022475"/>
    </source>
</evidence>
<dbReference type="PROSITE" id="PS51257">
    <property type="entry name" value="PROKAR_LIPOPROTEIN"/>
    <property type="match status" value="1"/>
</dbReference>
<feature type="transmembrane region" description="Helical" evidence="6">
    <location>
        <begin position="140"/>
        <end position="160"/>
    </location>
</feature>
<evidence type="ECO:0000256" key="6">
    <source>
        <dbReference type="SAM" id="Phobius"/>
    </source>
</evidence>
<reference evidence="7" key="1">
    <citation type="submission" date="2020-10" db="EMBL/GenBank/DDBJ databases">
        <authorList>
            <person name="Gilroy R."/>
        </authorList>
    </citation>
    <scope>NUCLEOTIDE SEQUENCE</scope>
    <source>
        <strain evidence="7">ChiBcec16-1751</strain>
    </source>
</reference>
<dbReference type="CDD" id="cd06580">
    <property type="entry name" value="TM_PBP1_transp_TpRbsC_like"/>
    <property type="match status" value="1"/>
</dbReference>
<dbReference type="Proteomes" id="UP000886741">
    <property type="component" value="Unassembled WGS sequence"/>
</dbReference>
<proteinExistence type="predicted"/>
<dbReference type="PANTHER" id="PTHR47089:SF1">
    <property type="entry name" value="GUANOSINE ABC TRANSPORTER PERMEASE PROTEIN NUPP"/>
    <property type="match status" value="1"/>
</dbReference>
<comment type="subcellular location">
    <subcellularLocation>
        <location evidence="1">Cell membrane</location>
        <topology evidence="1">Multi-pass membrane protein</topology>
    </subcellularLocation>
</comment>
<keyword evidence="3 6" id="KW-0812">Transmembrane</keyword>
<dbReference type="EMBL" id="DVJJ01000131">
    <property type="protein sequence ID" value="HIS65419.1"/>
    <property type="molecule type" value="Genomic_DNA"/>
</dbReference>
<dbReference type="Pfam" id="PF02653">
    <property type="entry name" value="BPD_transp_2"/>
    <property type="match status" value="1"/>
</dbReference>
<evidence type="ECO:0000313" key="8">
    <source>
        <dbReference type="Proteomes" id="UP000886741"/>
    </source>
</evidence>
<evidence type="ECO:0000256" key="5">
    <source>
        <dbReference type="ARBA" id="ARBA00023136"/>
    </source>
</evidence>
<keyword evidence="4 6" id="KW-1133">Transmembrane helix</keyword>
<protein>
    <submittedName>
        <fullName evidence="7">ABC transporter permease</fullName>
    </submittedName>
</protein>
<dbReference type="InterPro" id="IPR001851">
    <property type="entry name" value="ABC_transp_permease"/>
</dbReference>
<organism evidence="7 8">
    <name type="scientific">Candidatus Avoscillospira avistercoris</name>
    <dbReference type="NCBI Taxonomy" id="2840707"/>
    <lineage>
        <taxon>Bacteria</taxon>
        <taxon>Bacillati</taxon>
        <taxon>Bacillota</taxon>
        <taxon>Clostridia</taxon>
        <taxon>Eubacteriales</taxon>
        <taxon>Oscillospiraceae</taxon>
        <taxon>Oscillospiraceae incertae sedis</taxon>
        <taxon>Candidatus Avoscillospira</taxon>
    </lineage>
</organism>